<dbReference type="EMBL" id="QHBU01000154">
    <property type="protein sequence ID" value="PZR80353.1"/>
    <property type="molecule type" value="Genomic_DNA"/>
</dbReference>
<proteinExistence type="inferred from homology"/>
<feature type="non-terminal residue" evidence="4">
    <location>
        <position position="214"/>
    </location>
</feature>
<comment type="caution">
    <text evidence="4">The sequence shown here is derived from an EMBL/GenBank/DDBJ whole genome shotgun (WGS) entry which is preliminary data.</text>
</comment>
<reference evidence="4 5" key="1">
    <citation type="journal article" date="2017" name="Nature">
        <title>Atmospheric trace gases support primary production in Antarctic desert surface soil.</title>
        <authorList>
            <person name="Ji M."/>
            <person name="Greening C."/>
            <person name="Vanwonterghem I."/>
            <person name="Carere C.R."/>
            <person name="Bay S.K."/>
            <person name="Steen J.A."/>
            <person name="Montgomery K."/>
            <person name="Lines T."/>
            <person name="Beardall J."/>
            <person name="van Dorst J."/>
            <person name="Snape I."/>
            <person name="Stott M.B."/>
            <person name="Hugenholtz P."/>
            <person name="Ferrari B.C."/>
        </authorList>
    </citation>
    <scope>NUCLEOTIDE SEQUENCE [LARGE SCALE GENOMIC DNA]</scope>
    <source>
        <strain evidence="4">RRmetagenome_bin12</strain>
    </source>
</reference>
<name>A0A2W5Z500_9BACT</name>
<dbReference type="PROSITE" id="PS51318">
    <property type="entry name" value="TAT"/>
    <property type="match status" value="1"/>
</dbReference>
<dbReference type="PANTHER" id="PTHR30483">
    <property type="entry name" value="LEUCINE-SPECIFIC-BINDING PROTEIN"/>
    <property type="match status" value="1"/>
</dbReference>
<evidence type="ECO:0000313" key="4">
    <source>
        <dbReference type="EMBL" id="PZR80353.1"/>
    </source>
</evidence>
<dbReference type="NCBIfam" id="TIGR01409">
    <property type="entry name" value="TAT_signal_seq"/>
    <property type="match status" value="1"/>
</dbReference>
<feature type="domain" description="Leucine-binding protein" evidence="3">
    <location>
        <begin position="45"/>
        <end position="197"/>
    </location>
</feature>
<protein>
    <recommendedName>
        <fullName evidence="3">Leucine-binding protein domain-containing protein</fullName>
    </recommendedName>
</protein>
<comment type="similarity">
    <text evidence="1">Belongs to the leucine-binding protein family.</text>
</comment>
<dbReference type="InterPro" id="IPR006311">
    <property type="entry name" value="TAT_signal"/>
</dbReference>
<evidence type="ECO:0000256" key="1">
    <source>
        <dbReference type="ARBA" id="ARBA00010062"/>
    </source>
</evidence>
<dbReference type="InterPro" id="IPR051010">
    <property type="entry name" value="BCAA_transport"/>
</dbReference>
<dbReference type="SUPFAM" id="SSF53822">
    <property type="entry name" value="Periplasmic binding protein-like I"/>
    <property type="match status" value="1"/>
</dbReference>
<dbReference type="InterPro" id="IPR019546">
    <property type="entry name" value="TAT_signal_bac_arc"/>
</dbReference>
<evidence type="ECO:0000313" key="5">
    <source>
        <dbReference type="Proteomes" id="UP000248724"/>
    </source>
</evidence>
<organism evidence="4 5">
    <name type="scientific">Candidatus Aeolococcus gillhamiae</name>
    <dbReference type="NCBI Taxonomy" id="3127015"/>
    <lineage>
        <taxon>Bacteria</taxon>
        <taxon>Bacillati</taxon>
        <taxon>Candidatus Dormiibacterota</taxon>
        <taxon>Candidatus Dormibacteria</taxon>
        <taxon>Candidatus Aeolococcales</taxon>
        <taxon>Candidatus Aeolococcaceae</taxon>
        <taxon>Candidatus Aeolococcus</taxon>
    </lineage>
</organism>
<keyword evidence="2" id="KW-0732">Signal</keyword>
<sequence>MSDHNEVSRRHFLRLAGAGGLAVAATSASGSVLAACSKASGSSDTLKVGVLAPFNGIGSFIGTVVNNSLDAAARQINSTGGVSGRKVELLLRDTGGDANGTAKAYAELDGIKGLLGILWCGAIGFDQALPRIKQSGIPLVAVFEDPLSAGQLYPDGGAAGRSVFQVSVPDTYVKQALADYAKGDRGYSSAAMLYDESLDGGLDLPGTSREHFKA</sequence>
<dbReference type="Pfam" id="PF13458">
    <property type="entry name" value="Peripla_BP_6"/>
    <property type="match status" value="1"/>
</dbReference>
<dbReference type="InterPro" id="IPR028082">
    <property type="entry name" value="Peripla_BP_I"/>
</dbReference>
<dbReference type="Gene3D" id="3.40.50.2300">
    <property type="match status" value="1"/>
</dbReference>
<dbReference type="PANTHER" id="PTHR30483:SF6">
    <property type="entry name" value="PERIPLASMIC BINDING PROTEIN OF ABC TRANSPORTER FOR NATURAL AMINO ACIDS"/>
    <property type="match status" value="1"/>
</dbReference>
<gene>
    <name evidence="4" type="ORF">DLM65_08325</name>
</gene>
<evidence type="ECO:0000256" key="2">
    <source>
        <dbReference type="ARBA" id="ARBA00022729"/>
    </source>
</evidence>
<accession>A0A2W5Z500</accession>
<evidence type="ECO:0000259" key="3">
    <source>
        <dbReference type="Pfam" id="PF13458"/>
    </source>
</evidence>
<dbReference type="AlphaFoldDB" id="A0A2W5Z500"/>
<dbReference type="InterPro" id="IPR028081">
    <property type="entry name" value="Leu-bd"/>
</dbReference>
<dbReference type="Proteomes" id="UP000248724">
    <property type="component" value="Unassembled WGS sequence"/>
</dbReference>